<keyword evidence="6 13" id="KW-0808">Transferase</keyword>
<evidence type="ECO:0000256" key="5">
    <source>
        <dbReference type="ARBA" id="ARBA00022519"/>
    </source>
</evidence>
<dbReference type="KEGG" id="dba:Dbac_3374"/>
<dbReference type="STRING" id="525897.Dbac_3374"/>
<evidence type="ECO:0000256" key="9">
    <source>
        <dbReference type="ARBA" id="ARBA00022989"/>
    </source>
</evidence>
<comment type="similarity">
    <text evidence="3">Belongs to the UbiA prenyltransferase family.</text>
</comment>
<evidence type="ECO:0000256" key="3">
    <source>
        <dbReference type="ARBA" id="ARBA00005985"/>
    </source>
</evidence>
<feature type="transmembrane region" description="Helical" evidence="12">
    <location>
        <begin position="86"/>
        <end position="103"/>
    </location>
</feature>
<feature type="transmembrane region" description="Helical" evidence="12">
    <location>
        <begin position="136"/>
        <end position="156"/>
    </location>
</feature>
<dbReference type="AlphaFoldDB" id="C7LPW4"/>
<dbReference type="EMBL" id="CP001629">
    <property type="protein sequence ID" value="ACU91446.1"/>
    <property type="molecule type" value="Genomic_DNA"/>
</dbReference>
<dbReference type="PANTHER" id="PTHR11048">
    <property type="entry name" value="PRENYLTRANSFERASES"/>
    <property type="match status" value="1"/>
</dbReference>
<accession>C7LPW4</accession>
<dbReference type="Pfam" id="PF01040">
    <property type="entry name" value="UbiA"/>
    <property type="match status" value="1"/>
</dbReference>
<feature type="transmembrane region" description="Helical" evidence="12">
    <location>
        <begin position="109"/>
        <end position="129"/>
    </location>
</feature>
<comment type="subcellular location">
    <subcellularLocation>
        <location evidence="2">Membrane</location>
        <topology evidence="2">Multi-pass membrane protein</topology>
    </subcellularLocation>
</comment>
<dbReference type="GO" id="GO:0006744">
    <property type="term" value="P:ubiquinone biosynthetic process"/>
    <property type="evidence" value="ECO:0007669"/>
    <property type="project" value="UniProtKB-KW"/>
</dbReference>
<keyword evidence="4" id="KW-1003">Cell membrane</keyword>
<dbReference type="Gene3D" id="1.20.120.1780">
    <property type="entry name" value="UbiA prenyltransferase"/>
    <property type="match status" value="1"/>
</dbReference>
<dbReference type="PANTHER" id="PTHR11048:SF28">
    <property type="entry name" value="4-HYDROXYBENZOATE POLYPRENYLTRANSFERASE, MITOCHONDRIAL"/>
    <property type="match status" value="1"/>
</dbReference>
<dbReference type="InterPro" id="IPR044878">
    <property type="entry name" value="UbiA_sf"/>
</dbReference>
<keyword evidence="9 12" id="KW-1133">Transmembrane helix</keyword>
<feature type="transmembrane region" description="Helical" evidence="12">
    <location>
        <begin position="261"/>
        <end position="282"/>
    </location>
</feature>
<evidence type="ECO:0000313" key="14">
    <source>
        <dbReference type="Proteomes" id="UP000002216"/>
    </source>
</evidence>
<evidence type="ECO:0000256" key="11">
    <source>
        <dbReference type="ARBA" id="ARBA00034524"/>
    </source>
</evidence>
<evidence type="ECO:0000256" key="10">
    <source>
        <dbReference type="ARBA" id="ARBA00023136"/>
    </source>
</evidence>
<evidence type="ECO:0000256" key="8">
    <source>
        <dbReference type="ARBA" id="ARBA00022692"/>
    </source>
</evidence>
<dbReference type="CDD" id="cd13959">
    <property type="entry name" value="PT_UbiA_COQ2"/>
    <property type="match status" value="1"/>
</dbReference>
<keyword evidence="10 12" id="KW-0472">Membrane</keyword>
<feature type="transmembrane region" description="Helical" evidence="12">
    <location>
        <begin position="231"/>
        <end position="249"/>
    </location>
</feature>
<keyword evidence="14" id="KW-1185">Reference proteome</keyword>
<dbReference type="InterPro" id="IPR039653">
    <property type="entry name" value="Prenyltransferase"/>
</dbReference>
<dbReference type="NCBIfam" id="TIGR01475">
    <property type="entry name" value="ubiA_other"/>
    <property type="match status" value="1"/>
</dbReference>
<feature type="transmembrane region" description="Helical" evidence="12">
    <location>
        <begin position="21"/>
        <end position="38"/>
    </location>
</feature>
<feature type="transmembrane region" description="Helical" evidence="12">
    <location>
        <begin position="204"/>
        <end position="225"/>
    </location>
</feature>
<dbReference type="FunFam" id="1.20.120.1780:FF:000001">
    <property type="entry name" value="4-hydroxybenzoate octaprenyltransferase"/>
    <property type="match status" value="1"/>
</dbReference>
<evidence type="ECO:0000313" key="13">
    <source>
        <dbReference type="EMBL" id="ACU91446.1"/>
    </source>
</evidence>
<dbReference type="Proteomes" id="UP000002216">
    <property type="component" value="Chromosome"/>
</dbReference>
<dbReference type="eggNOG" id="COG0382">
    <property type="taxonomic scope" value="Bacteria"/>
</dbReference>
<comment type="cofactor">
    <cofactor evidence="1">
        <name>Mg(2+)</name>
        <dbReference type="ChEBI" id="CHEBI:18420"/>
    </cofactor>
</comment>
<protein>
    <recommendedName>
        <fullName evidence="11">4-hydroxybenzoate polyprenyltransferase</fullName>
        <ecNumber evidence="11">2.5.1.39</ecNumber>
    </recommendedName>
</protein>
<evidence type="ECO:0000256" key="7">
    <source>
        <dbReference type="ARBA" id="ARBA00022688"/>
    </source>
</evidence>
<sequence>MLSMWRKTVLLARMVKIEHSIFALPFAYLGMIWAAGGWPGWKIFLALTVAMVAVRSFAMAVNRLADLPIDAKNPRTQTRPLVTGELSVFETLVFIAVSALVFVGACWQLNPLCLALSPLALVWSAMYSYTKRFTSLCHFFLGTVLGLAPLAGWLAVSPEVALAPVLLALGVTFWVGGFDILYACQDAEFDQSEGLHSLPAGKGVPIALALSTFSHVVTALFFLLAGWAAGAGIVYAGFCLVVAAILLFEHRLISADDLSRVNLAFFTLNGFVAVFLFAGAVIDTALR</sequence>
<dbReference type="InterPro" id="IPR000537">
    <property type="entry name" value="UbiA_prenyltransferase"/>
</dbReference>
<dbReference type="InterPro" id="IPR006371">
    <property type="entry name" value="Polyprenyltransferase_UbiA-li"/>
</dbReference>
<evidence type="ECO:0000256" key="6">
    <source>
        <dbReference type="ARBA" id="ARBA00022679"/>
    </source>
</evidence>
<organism evidence="13 14">
    <name type="scientific">Desulfomicrobium baculatum (strain DSM 4028 / VKM B-1378 / X)</name>
    <name type="common">Desulfovibrio baculatus</name>
    <dbReference type="NCBI Taxonomy" id="525897"/>
    <lineage>
        <taxon>Bacteria</taxon>
        <taxon>Pseudomonadati</taxon>
        <taxon>Thermodesulfobacteriota</taxon>
        <taxon>Desulfovibrionia</taxon>
        <taxon>Desulfovibrionales</taxon>
        <taxon>Desulfomicrobiaceae</taxon>
        <taxon>Desulfomicrobium</taxon>
    </lineage>
</organism>
<evidence type="ECO:0000256" key="2">
    <source>
        <dbReference type="ARBA" id="ARBA00004141"/>
    </source>
</evidence>
<dbReference type="RefSeq" id="WP_015775533.1">
    <property type="nucleotide sequence ID" value="NC_013173.1"/>
</dbReference>
<reference evidence="13 14" key="1">
    <citation type="journal article" date="2009" name="Stand. Genomic Sci.">
        <title>Complete genome sequence of Desulfomicrobium baculatum type strain (X).</title>
        <authorList>
            <person name="Copeland A."/>
            <person name="Spring S."/>
            <person name="Goker M."/>
            <person name="Schneider S."/>
            <person name="Lapidus A."/>
            <person name="Del Rio T.G."/>
            <person name="Tice H."/>
            <person name="Cheng J.F."/>
            <person name="Chen F."/>
            <person name="Nolan M."/>
            <person name="Bruce D."/>
            <person name="Goodwin L."/>
            <person name="Pitluck S."/>
            <person name="Ivanova N."/>
            <person name="Mavrommatis K."/>
            <person name="Ovchinnikova G."/>
            <person name="Pati A."/>
            <person name="Chen A."/>
            <person name="Palaniappan K."/>
            <person name="Land M."/>
            <person name="Hauser L."/>
            <person name="Chang Y.J."/>
            <person name="Jeffries C.C."/>
            <person name="Meincke L."/>
            <person name="Sims D."/>
            <person name="Brettin T."/>
            <person name="Detter J.C."/>
            <person name="Han C."/>
            <person name="Chain P."/>
            <person name="Bristow J."/>
            <person name="Eisen J.A."/>
            <person name="Markowitz V."/>
            <person name="Hugenholtz P."/>
            <person name="Kyrpides N.C."/>
            <person name="Klenk H.P."/>
            <person name="Lucas S."/>
        </authorList>
    </citation>
    <scope>NUCLEOTIDE SEQUENCE [LARGE SCALE GENOMIC DNA]</scope>
    <source>
        <strain evidence="14">DSM 4028 / VKM B-1378 / X</strain>
    </source>
</reference>
<feature type="transmembrane region" description="Helical" evidence="12">
    <location>
        <begin position="162"/>
        <end position="183"/>
    </location>
</feature>
<gene>
    <name evidence="13" type="ordered locus">Dbac_3374</name>
</gene>
<keyword evidence="8 12" id="KW-0812">Transmembrane</keyword>
<dbReference type="HOGENOM" id="CLU_034879_5_1_7"/>
<dbReference type="EC" id="2.5.1.39" evidence="11"/>
<evidence type="ECO:0000256" key="1">
    <source>
        <dbReference type="ARBA" id="ARBA00001946"/>
    </source>
</evidence>
<evidence type="ECO:0000256" key="12">
    <source>
        <dbReference type="SAM" id="Phobius"/>
    </source>
</evidence>
<keyword evidence="5" id="KW-0997">Cell inner membrane</keyword>
<keyword evidence="7" id="KW-0831">Ubiquinone biosynthesis</keyword>
<name>C7LPW4_DESBD</name>
<evidence type="ECO:0000256" key="4">
    <source>
        <dbReference type="ARBA" id="ARBA00022475"/>
    </source>
</evidence>
<dbReference type="FunFam" id="1.10.357.140:FF:000008">
    <property type="entry name" value="4-hydroxybenzoate octaprenyltransferase"/>
    <property type="match status" value="1"/>
</dbReference>
<dbReference type="GO" id="GO:0005886">
    <property type="term" value="C:plasma membrane"/>
    <property type="evidence" value="ECO:0007669"/>
    <property type="project" value="TreeGrafter"/>
</dbReference>
<proteinExistence type="inferred from homology"/>
<feature type="transmembrane region" description="Helical" evidence="12">
    <location>
        <begin position="44"/>
        <end position="65"/>
    </location>
</feature>
<dbReference type="Gene3D" id="1.10.357.140">
    <property type="entry name" value="UbiA prenyltransferase"/>
    <property type="match status" value="1"/>
</dbReference>
<dbReference type="GO" id="GO:0008412">
    <property type="term" value="F:4-hydroxybenzoate polyprenyltransferase activity"/>
    <property type="evidence" value="ECO:0007669"/>
    <property type="project" value="UniProtKB-EC"/>
</dbReference>